<evidence type="ECO:0000256" key="5">
    <source>
        <dbReference type="ARBA" id="ARBA00022691"/>
    </source>
</evidence>
<comment type="similarity">
    <text evidence="1 6">Belongs to the methyltransferase superfamily. RsmH family.</text>
</comment>
<evidence type="ECO:0000313" key="8">
    <source>
        <dbReference type="Proteomes" id="UP000263619"/>
    </source>
</evidence>
<dbReference type="AlphaFoldDB" id="A0A224ABF0"/>
<evidence type="ECO:0000256" key="2">
    <source>
        <dbReference type="ARBA" id="ARBA00022552"/>
    </source>
</evidence>
<dbReference type="PIRSF" id="PIRSF004486">
    <property type="entry name" value="MraW"/>
    <property type="match status" value="1"/>
</dbReference>
<comment type="catalytic activity">
    <reaction evidence="6">
        <text>cytidine(1402) in 16S rRNA + S-adenosyl-L-methionine = N(4)-methylcytidine(1402) in 16S rRNA + S-adenosyl-L-homocysteine + H(+)</text>
        <dbReference type="Rhea" id="RHEA:42928"/>
        <dbReference type="Rhea" id="RHEA-COMP:10286"/>
        <dbReference type="Rhea" id="RHEA-COMP:10287"/>
        <dbReference type="ChEBI" id="CHEBI:15378"/>
        <dbReference type="ChEBI" id="CHEBI:57856"/>
        <dbReference type="ChEBI" id="CHEBI:59789"/>
        <dbReference type="ChEBI" id="CHEBI:74506"/>
        <dbReference type="ChEBI" id="CHEBI:82748"/>
        <dbReference type="EC" id="2.1.1.199"/>
    </reaction>
</comment>
<organism evidence="7 8">
    <name type="scientific">Blattabacterium cuenoti STAT</name>
    <dbReference type="NCBI Taxonomy" id="1457030"/>
    <lineage>
        <taxon>Bacteria</taxon>
        <taxon>Pseudomonadati</taxon>
        <taxon>Bacteroidota</taxon>
        <taxon>Flavobacteriia</taxon>
        <taxon>Flavobacteriales</taxon>
        <taxon>Blattabacteriaceae</taxon>
        <taxon>Blattabacterium</taxon>
    </lineage>
</organism>
<evidence type="ECO:0000256" key="1">
    <source>
        <dbReference type="ARBA" id="ARBA00010396"/>
    </source>
</evidence>
<feature type="binding site" evidence="6">
    <location>
        <position position="125"/>
    </location>
    <ligand>
        <name>S-adenosyl-L-methionine</name>
        <dbReference type="ChEBI" id="CHEBI:59789"/>
    </ligand>
</feature>
<dbReference type="NCBIfam" id="TIGR00006">
    <property type="entry name" value="16S rRNA (cytosine(1402)-N(4))-methyltransferase RsmH"/>
    <property type="match status" value="1"/>
</dbReference>
<dbReference type="InterPro" id="IPR002903">
    <property type="entry name" value="RsmH"/>
</dbReference>
<keyword evidence="4 6" id="KW-0808">Transferase</keyword>
<keyword evidence="5 6" id="KW-0949">S-adenosyl-L-methionine</keyword>
<name>A0A224ABF0_9FLAO</name>
<sequence length="317" mass="37136">MEYIVVIKHNFVLFTDKIKMNFKYYHKPVLLEESIENLITDPNGIYVDTTLGGGGHSDAILKKLNQKATLIALDQDQESIKRNLIIDKRFHLFHKNFIHIRDILNQNRIDKVSGILVDLGFSSLQIDNPKRGFSNQSNCILDMRMNQESLYSAQNVLNECSKKELFHIFYEYGEFKNAKKIAEKIFKMRLKKNIKTALDLIHLFFIKGSFKKRKRFFSRLFQSIRIEVNNEINILKGFLLESSKILLKGGRISVISYHSIEDRIIKYFFKKGIIINKINFETLPFKMIHKKVIKPSFQEITSNPRSRSAKLRIAEKT</sequence>
<evidence type="ECO:0000256" key="4">
    <source>
        <dbReference type="ARBA" id="ARBA00022679"/>
    </source>
</evidence>
<feature type="binding site" evidence="6">
    <location>
        <position position="118"/>
    </location>
    <ligand>
        <name>S-adenosyl-L-methionine</name>
        <dbReference type="ChEBI" id="CHEBI:59789"/>
    </ligand>
</feature>
<dbReference type="EMBL" id="AP014608">
    <property type="protein sequence ID" value="BBA17187.1"/>
    <property type="molecule type" value="Genomic_DNA"/>
</dbReference>
<keyword evidence="3 6" id="KW-0489">Methyltransferase</keyword>
<evidence type="ECO:0000256" key="6">
    <source>
        <dbReference type="HAMAP-Rule" id="MF_01007"/>
    </source>
</evidence>
<feature type="binding site" evidence="6">
    <location>
        <position position="97"/>
    </location>
    <ligand>
        <name>S-adenosyl-L-methionine</name>
        <dbReference type="ChEBI" id="CHEBI:59789"/>
    </ligand>
</feature>
<dbReference type="EC" id="2.1.1.199" evidence="6"/>
<evidence type="ECO:0000256" key="3">
    <source>
        <dbReference type="ARBA" id="ARBA00022603"/>
    </source>
</evidence>
<evidence type="ECO:0000313" key="7">
    <source>
        <dbReference type="EMBL" id="BBA17187.1"/>
    </source>
</evidence>
<keyword evidence="2 6" id="KW-0698">rRNA processing</keyword>
<dbReference type="Pfam" id="PF01795">
    <property type="entry name" value="Methyltransf_5"/>
    <property type="match status" value="1"/>
</dbReference>
<comment type="subcellular location">
    <subcellularLocation>
        <location evidence="6">Cytoplasm</location>
    </subcellularLocation>
</comment>
<accession>A0A224ABF0</accession>
<keyword evidence="6" id="KW-0963">Cytoplasm</keyword>
<dbReference type="SUPFAM" id="SSF53335">
    <property type="entry name" value="S-adenosyl-L-methionine-dependent methyltransferases"/>
    <property type="match status" value="1"/>
</dbReference>
<keyword evidence="8" id="KW-1185">Reference proteome</keyword>
<reference evidence="7 8" key="1">
    <citation type="submission" date="2014-06" db="EMBL/GenBank/DDBJ databases">
        <title>Genome sequence of the intracellular symbiont Blattabacterium cuenoti, strain STAT from the wood feeding cockroach Salganea taiwanensis taiwanensis.</title>
        <authorList>
            <person name="Kinjo Y."/>
            <person name="Ohkuma M."/>
            <person name="Tokuda G."/>
        </authorList>
    </citation>
    <scope>NUCLEOTIDE SEQUENCE [LARGE SCALE GENOMIC DNA]</scope>
    <source>
        <strain evidence="7 8">STAT</strain>
    </source>
</reference>
<dbReference type="Gene3D" id="3.40.50.150">
    <property type="entry name" value="Vaccinia Virus protein VP39"/>
    <property type="match status" value="1"/>
</dbReference>
<dbReference type="SUPFAM" id="SSF81799">
    <property type="entry name" value="Putative methyltransferase TM0872, insert domain"/>
    <property type="match status" value="1"/>
</dbReference>
<protein>
    <recommendedName>
        <fullName evidence="6">Ribosomal RNA small subunit methyltransferase H</fullName>
        <ecNumber evidence="6">2.1.1.199</ecNumber>
    </recommendedName>
    <alternativeName>
        <fullName evidence="6">16S rRNA m(4)C1402 methyltransferase</fullName>
    </alternativeName>
    <alternativeName>
        <fullName evidence="6">rRNA (cytosine-N(4)-)-methyltransferase RsmH</fullName>
    </alternativeName>
</protein>
<feature type="binding site" evidence="6">
    <location>
        <begin position="54"/>
        <end position="56"/>
    </location>
    <ligand>
        <name>S-adenosyl-L-methionine</name>
        <dbReference type="ChEBI" id="CHEBI:59789"/>
    </ligand>
</feature>
<dbReference type="PANTHER" id="PTHR11265:SF0">
    <property type="entry name" value="12S RRNA N4-METHYLCYTIDINE METHYLTRANSFERASE"/>
    <property type="match status" value="1"/>
</dbReference>
<dbReference type="Proteomes" id="UP000263619">
    <property type="component" value="Chromosome"/>
</dbReference>
<dbReference type="PANTHER" id="PTHR11265">
    <property type="entry name" value="S-ADENOSYL-METHYLTRANSFERASE MRAW"/>
    <property type="match status" value="1"/>
</dbReference>
<proteinExistence type="inferred from homology"/>
<dbReference type="GO" id="GO:0005737">
    <property type="term" value="C:cytoplasm"/>
    <property type="evidence" value="ECO:0007669"/>
    <property type="project" value="UniProtKB-SubCell"/>
</dbReference>
<dbReference type="HAMAP" id="MF_01007">
    <property type="entry name" value="16SrRNA_methyltr_H"/>
    <property type="match status" value="1"/>
</dbReference>
<dbReference type="GO" id="GO:0071424">
    <property type="term" value="F:rRNA (cytosine-N4-)-methyltransferase activity"/>
    <property type="evidence" value="ECO:0007669"/>
    <property type="project" value="UniProtKB-UniRule"/>
</dbReference>
<gene>
    <name evidence="7" type="primary">mraW</name>
    <name evidence="6" type="synonym">rsmH</name>
    <name evidence="7" type="ORF">STAT_253</name>
</gene>
<dbReference type="Gene3D" id="1.10.150.170">
    <property type="entry name" value="Putative methyltransferase TM0872, insert domain"/>
    <property type="match status" value="1"/>
</dbReference>
<feature type="binding site" evidence="6">
    <location>
        <position position="74"/>
    </location>
    <ligand>
        <name>S-adenosyl-L-methionine</name>
        <dbReference type="ChEBI" id="CHEBI:59789"/>
    </ligand>
</feature>
<dbReference type="InterPro" id="IPR029063">
    <property type="entry name" value="SAM-dependent_MTases_sf"/>
</dbReference>
<comment type="function">
    <text evidence="6">Specifically methylates the N4 position of cytidine in position 1402 (C1402) of 16S rRNA.</text>
</comment>
<dbReference type="InterPro" id="IPR023397">
    <property type="entry name" value="SAM-dep_MeTrfase_MraW_recog"/>
</dbReference>
<dbReference type="GO" id="GO:0070475">
    <property type="term" value="P:rRNA base methylation"/>
    <property type="evidence" value="ECO:0007669"/>
    <property type="project" value="UniProtKB-UniRule"/>
</dbReference>